<dbReference type="PANTHER" id="PTHR35109:SF1">
    <property type="entry name" value="GLUTAMATE RACEMASE"/>
    <property type="match status" value="1"/>
</dbReference>
<evidence type="ECO:0000313" key="1">
    <source>
        <dbReference type="EMBL" id="PWA35858.1"/>
    </source>
</evidence>
<dbReference type="Pfam" id="PF22272">
    <property type="entry name" value="LEA_3b"/>
    <property type="match status" value="2"/>
</dbReference>
<organism evidence="1 2">
    <name type="scientific">Artemisia annua</name>
    <name type="common">Sweet wormwood</name>
    <dbReference type="NCBI Taxonomy" id="35608"/>
    <lineage>
        <taxon>Eukaryota</taxon>
        <taxon>Viridiplantae</taxon>
        <taxon>Streptophyta</taxon>
        <taxon>Embryophyta</taxon>
        <taxon>Tracheophyta</taxon>
        <taxon>Spermatophyta</taxon>
        <taxon>Magnoliopsida</taxon>
        <taxon>eudicotyledons</taxon>
        <taxon>Gunneridae</taxon>
        <taxon>Pentapetalae</taxon>
        <taxon>asterids</taxon>
        <taxon>campanulids</taxon>
        <taxon>Asterales</taxon>
        <taxon>Asteraceae</taxon>
        <taxon>Asteroideae</taxon>
        <taxon>Anthemideae</taxon>
        <taxon>Artemisiinae</taxon>
        <taxon>Artemisia</taxon>
    </lineage>
</organism>
<dbReference type="InterPro" id="IPR039291">
    <property type="entry name" value="At5g17165-like"/>
</dbReference>
<dbReference type="OrthoDB" id="1930788at2759"/>
<accession>A0A2U1KGP7</accession>
<sequence length="183" mass="21442">MTLKEVVARCMSKVARWNKCYDNEDEVQSYNNNVREQDKVYKEREESCWIPHPRTGIFYPKGQEGVMNEVPVGAASFAHGNYWLTDSDMRSSFMTPKEVVARCMSKVARWNKCYDNEDEVQSYNHNVREQDKVYKEREESCWIPHPRTGIFYPKGQEGVMNEVPVGAASFAHGNYWLRDSDMY</sequence>
<dbReference type="EMBL" id="PKPP01019224">
    <property type="protein sequence ID" value="PWA35858.1"/>
    <property type="molecule type" value="Genomic_DNA"/>
</dbReference>
<dbReference type="Proteomes" id="UP000245207">
    <property type="component" value="Unassembled WGS sequence"/>
</dbReference>
<name>A0A2U1KGP7_ARTAN</name>
<dbReference type="AlphaFoldDB" id="A0A2U1KGP7"/>
<dbReference type="STRING" id="35608.A0A2U1KGP7"/>
<dbReference type="PANTHER" id="PTHR35109">
    <property type="entry name" value="GLUTAMATE RACEMASE"/>
    <property type="match status" value="1"/>
</dbReference>
<gene>
    <name evidence="1" type="ORF">CTI12_AA606060</name>
</gene>
<protein>
    <submittedName>
        <fullName evidence="1">Late embryogenesis abundant protein, LEA5-type</fullName>
    </submittedName>
</protein>
<reference evidence="1 2" key="1">
    <citation type="journal article" date="2018" name="Mol. Plant">
        <title>The genome of Artemisia annua provides insight into the evolution of Asteraceae family and artemisinin biosynthesis.</title>
        <authorList>
            <person name="Shen Q."/>
            <person name="Zhang L."/>
            <person name="Liao Z."/>
            <person name="Wang S."/>
            <person name="Yan T."/>
            <person name="Shi P."/>
            <person name="Liu M."/>
            <person name="Fu X."/>
            <person name="Pan Q."/>
            <person name="Wang Y."/>
            <person name="Lv Z."/>
            <person name="Lu X."/>
            <person name="Zhang F."/>
            <person name="Jiang W."/>
            <person name="Ma Y."/>
            <person name="Chen M."/>
            <person name="Hao X."/>
            <person name="Li L."/>
            <person name="Tang Y."/>
            <person name="Lv G."/>
            <person name="Zhou Y."/>
            <person name="Sun X."/>
            <person name="Brodelius P.E."/>
            <person name="Rose J.K.C."/>
            <person name="Tang K."/>
        </authorList>
    </citation>
    <scope>NUCLEOTIDE SEQUENCE [LARGE SCALE GENOMIC DNA]</scope>
    <source>
        <strain evidence="2">cv. Huhao1</strain>
        <tissue evidence="1">Leaf</tissue>
    </source>
</reference>
<evidence type="ECO:0000313" key="2">
    <source>
        <dbReference type="Proteomes" id="UP000245207"/>
    </source>
</evidence>
<keyword evidence="2" id="KW-1185">Reference proteome</keyword>
<comment type="caution">
    <text evidence="1">The sequence shown here is derived from an EMBL/GenBank/DDBJ whole genome shotgun (WGS) entry which is preliminary data.</text>
</comment>
<proteinExistence type="predicted"/>